<dbReference type="EMBL" id="JAATIT010000004">
    <property type="protein sequence ID" value="NJB90906.1"/>
    <property type="molecule type" value="Genomic_DNA"/>
</dbReference>
<keyword evidence="1" id="KW-0812">Transmembrane</keyword>
<protein>
    <recommendedName>
        <fullName evidence="2">PilZ domain-containing protein</fullName>
    </recommendedName>
</protein>
<keyword evidence="1" id="KW-1133">Transmembrane helix</keyword>
<dbReference type="Proteomes" id="UP000535078">
    <property type="component" value="Unassembled WGS sequence"/>
</dbReference>
<dbReference type="Gene3D" id="2.40.10.220">
    <property type="entry name" value="predicted glycosyltransferase like domains"/>
    <property type="match status" value="1"/>
</dbReference>
<keyword evidence="4" id="KW-1185">Reference proteome</keyword>
<gene>
    <name evidence="3" type="ORF">GGR90_003108</name>
</gene>
<sequence>MRSLLAHIAEPALTADRRRMRRRTLRLDVAARSATTEVAVVIRNLSRTGLLIETDAAFSLGETFLLVLPELGAAPARVVRADGRRFGCEFLAPVPASAISAALLKASHDDAAGDDADATAAVDFGELYPRRRSSAVLFTALTALFSAVILLFIVALASLTFS</sequence>
<name>A0A7X5XV97_9SPHN</name>
<feature type="transmembrane region" description="Helical" evidence="1">
    <location>
        <begin position="135"/>
        <end position="161"/>
    </location>
</feature>
<dbReference type="RefSeq" id="WP_167922275.1">
    <property type="nucleotide sequence ID" value="NZ_JAATIT010000004.1"/>
</dbReference>
<evidence type="ECO:0000313" key="4">
    <source>
        <dbReference type="Proteomes" id="UP000535078"/>
    </source>
</evidence>
<comment type="caution">
    <text evidence="3">The sequence shown here is derived from an EMBL/GenBank/DDBJ whole genome shotgun (WGS) entry which is preliminary data.</text>
</comment>
<evidence type="ECO:0000259" key="2">
    <source>
        <dbReference type="Pfam" id="PF07238"/>
    </source>
</evidence>
<dbReference type="GO" id="GO:0035438">
    <property type="term" value="F:cyclic-di-GMP binding"/>
    <property type="evidence" value="ECO:0007669"/>
    <property type="project" value="InterPro"/>
</dbReference>
<organism evidence="3 4">
    <name type="scientific">Sphingopyxis italica</name>
    <dbReference type="NCBI Taxonomy" id="1129133"/>
    <lineage>
        <taxon>Bacteria</taxon>
        <taxon>Pseudomonadati</taxon>
        <taxon>Pseudomonadota</taxon>
        <taxon>Alphaproteobacteria</taxon>
        <taxon>Sphingomonadales</taxon>
        <taxon>Sphingomonadaceae</taxon>
        <taxon>Sphingopyxis</taxon>
    </lineage>
</organism>
<dbReference type="SUPFAM" id="SSF141371">
    <property type="entry name" value="PilZ domain-like"/>
    <property type="match status" value="1"/>
</dbReference>
<proteinExistence type="predicted"/>
<reference evidence="3 4" key="1">
    <citation type="submission" date="2020-03" db="EMBL/GenBank/DDBJ databases">
        <title>Genomic Encyclopedia of Type Strains, Phase IV (KMG-IV): sequencing the most valuable type-strain genomes for metagenomic binning, comparative biology and taxonomic classification.</title>
        <authorList>
            <person name="Goeker M."/>
        </authorList>
    </citation>
    <scope>NUCLEOTIDE SEQUENCE [LARGE SCALE GENOMIC DNA]</scope>
    <source>
        <strain evidence="3 4">DSM 25229</strain>
    </source>
</reference>
<evidence type="ECO:0000313" key="3">
    <source>
        <dbReference type="EMBL" id="NJB90906.1"/>
    </source>
</evidence>
<keyword evidence="1" id="KW-0472">Membrane</keyword>
<dbReference type="Pfam" id="PF07238">
    <property type="entry name" value="PilZ"/>
    <property type="match status" value="1"/>
</dbReference>
<dbReference type="AlphaFoldDB" id="A0A7X5XV97"/>
<accession>A0A7X5XV97</accession>
<feature type="domain" description="PilZ" evidence="2">
    <location>
        <begin position="16"/>
        <end position="95"/>
    </location>
</feature>
<evidence type="ECO:0000256" key="1">
    <source>
        <dbReference type="SAM" id="Phobius"/>
    </source>
</evidence>
<dbReference type="InterPro" id="IPR009875">
    <property type="entry name" value="PilZ_domain"/>
</dbReference>